<dbReference type="AlphaFoldDB" id="A0A4Y2TRS1"/>
<proteinExistence type="predicted"/>
<dbReference type="OrthoDB" id="6437418at2759"/>
<organism evidence="2 3">
    <name type="scientific">Araneus ventricosus</name>
    <name type="common">Orbweaver spider</name>
    <name type="synonym">Epeira ventricosa</name>
    <dbReference type="NCBI Taxonomy" id="182803"/>
    <lineage>
        <taxon>Eukaryota</taxon>
        <taxon>Metazoa</taxon>
        <taxon>Ecdysozoa</taxon>
        <taxon>Arthropoda</taxon>
        <taxon>Chelicerata</taxon>
        <taxon>Arachnida</taxon>
        <taxon>Araneae</taxon>
        <taxon>Araneomorphae</taxon>
        <taxon>Entelegynae</taxon>
        <taxon>Araneoidea</taxon>
        <taxon>Araneidae</taxon>
        <taxon>Araneus</taxon>
    </lineage>
</organism>
<reference evidence="2 3" key="1">
    <citation type="journal article" date="2019" name="Sci. Rep.">
        <title>Orb-weaving spider Araneus ventricosus genome elucidates the spidroin gene catalogue.</title>
        <authorList>
            <person name="Kono N."/>
            <person name="Nakamura H."/>
            <person name="Ohtoshi R."/>
            <person name="Moran D.A.P."/>
            <person name="Shinohara A."/>
            <person name="Yoshida Y."/>
            <person name="Fujiwara M."/>
            <person name="Mori M."/>
            <person name="Tomita M."/>
            <person name="Arakawa K."/>
        </authorList>
    </citation>
    <scope>NUCLEOTIDE SEQUENCE [LARGE SCALE GENOMIC DNA]</scope>
</reference>
<accession>A0A4Y2TRS1</accession>
<keyword evidence="1" id="KW-0812">Transmembrane</keyword>
<name>A0A4Y2TRS1_ARAVE</name>
<gene>
    <name evidence="2" type="ORF">AVEN_243147_1</name>
</gene>
<keyword evidence="1" id="KW-1133">Transmembrane helix</keyword>
<comment type="caution">
    <text evidence="2">The sequence shown here is derived from an EMBL/GenBank/DDBJ whole genome shotgun (WGS) entry which is preliminary data.</text>
</comment>
<keyword evidence="3" id="KW-1185">Reference proteome</keyword>
<evidence type="ECO:0000313" key="3">
    <source>
        <dbReference type="Proteomes" id="UP000499080"/>
    </source>
</evidence>
<protein>
    <submittedName>
        <fullName evidence="2">Uncharacterized protein</fullName>
    </submittedName>
</protein>
<sequence length="124" mass="14469">MVATSGSRQFVILLYKGLLLRKRHYIVTFFELVIPVFVASILCIMQAQQAVHSDESDFMGRRKGNLWEDYATYEPFDPFAYAQSQASKVVFVFTPDNNFTKKFVEDSAEFFRRRAVYSIRQISM</sequence>
<dbReference type="Proteomes" id="UP000499080">
    <property type="component" value="Unassembled WGS sequence"/>
</dbReference>
<evidence type="ECO:0000256" key="1">
    <source>
        <dbReference type="SAM" id="Phobius"/>
    </source>
</evidence>
<dbReference type="EMBL" id="BGPR01030618">
    <property type="protein sequence ID" value="GBO03238.1"/>
    <property type="molecule type" value="Genomic_DNA"/>
</dbReference>
<evidence type="ECO:0000313" key="2">
    <source>
        <dbReference type="EMBL" id="GBO03238.1"/>
    </source>
</evidence>
<feature type="transmembrane region" description="Helical" evidence="1">
    <location>
        <begin position="25"/>
        <end position="47"/>
    </location>
</feature>
<keyword evidence="1" id="KW-0472">Membrane</keyword>